<dbReference type="Pfam" id="PF12821">
    <property type="entry name" value="ThrE_2"/>
    <property type="match status" value="1"/>
</dbReference>
<evidence type="ECO:0000256" key="1">
    <source>
        <dbReference type="ARBA" id="ARBA00004651"/>
    </source>
</evidence>
<dbReference type="PANTHER" id="PTHR34390">
    <property type="entry name" value="UPF0442 PROTEIN YJJB-RELATED"/>
    <property type="match status" value="1"/>
</dbReference>
<dbReference type="GeneID" id="86196731"/>
<keyword evidence="4 8" id="KW-0812">Transmembrane</keyword>
<evidence type="ECO:0000313" key="11">
    <source>
        <dbReference type="Proteomes" id="UP000681586"/>
    </source>
</evidence>
<dbReference type="RefSeq" id="WP_078357281.1">
    <property type="nucleotide sequence ID" value="NZ_JAAQPD010000016.1"/>
</dbReference>
<keyword evidence="2" id="KW-1003">Cell membrane</keyword>
<comment type="caution">
    <text evidence="10">The sequence shown here is derived from an EMBL/GenBank/DDBJ whole genome shotgun (WGS) entry which is preliminary data.</text>
</comment>
<dbReference type="InterPro" id="IPR024528">
    <property type="entry name" value="ThrE_2"/>
</dbReference>
<keyword evidence="6 8" id="KW-0472">Membrane</keyword>
<protein>
    <submittedName>
        <fullName evidence="10">Threonine/serine exporter family protein</fullName>
    </submittedName>
</protein>
<dbReference type="Proteomes" id="UP000681586">
    <property type="component" value="Unassembled WGS sequence"/>
</dbReference>
<evidence type="ECO:0000256" key="5">
    <source>
        <dbReference type="ARBA" id="ARBA00022989"/>
    </source>
</evidence>
<feature type="transmembrane region" description="Helical" evidence="8">
    <location>
        <begin position="30"/>
        <end position="49"/>
    </location>
</feature>
<dbReference type="EMBL" id="JAGXBM010000007">
    <property type="protein sequence ID" value="MBS3697102.1"/>
    <property type="molecule type" value="Genomic_DNA"/>
</dbReference>
<feature type="domain" description="Threonine/Serine exporter ThrE" evidence="9">
    <location>
        <begin position="8"/>
        <end position="135"/>
    </location>
</feature>
<evidence type="ECO:0000256" key="8">
    <source>
        <dbReference type="SAM" id="Phobius"/>
    </source>
</evidence>
<keyword evidence="11" id="KW-1185">Reference proteome</keyword>
<evidence type="ECO:0000256" key="4">
    <source>
        <dbReference type="ARBA" id="ARBA00022692"/>
    </source>
</evidence>
<evidence type="ECO:0000256" key="7">
    <source>
        <dbReference type="ARBA" id="ARBA00034125"/>
    </source>
</evidence>
<proteinExistence type="inferred from homology"/>
<sequence>MIITIILNIVFSFGASLLFGVLFNSPKYLLVPAGIVGAIGWMAFQSSLLFNDSDVQSSFIGGFFIGIMSHFMSKRFFSPIILFIIPGIIPLVPGGTAYEAIKNLVLNDYHEALITMIKVALISSSIALGLLIADLLSKVYFKYKKQMKMKMKLK</sequence>
<organism evidence="10 11">
    <name type="scientific">Mammaliicoccus fleurettii</name>
    <dbReference type="NCBI Taxonomy" id="150056"/>
    <lineage>
        <taxon>Bacteria</taxon>
        <taxon>Bacillati</taxon>
        <taxon>Bacillota</taxon>
        <taxon>Bacilli</taxon>
        <taxon>Bacillales</taxon>
        <taxon>Staphylococcaceae</taxon>
        <taxon>Mammaliicoccus</taxon>
    </lineage>
</organism>
<keyword evidence="3" id="KW-0997">Cell inner membrane</keyword>
<evidence type="ECO:0000256" key="3">
    <source>
        <dbReference type="ARBA" id="ARBA00022519"/>
    </source>
</evidence>
<dbReference type="PANTHER" id="PTHR34390:SF1">
    <property type="entry name" value="SUCCINATE TRANSPORTER SUBUNIT YJJB-RELATED"/>
    <property type="match status" value="1"/>
</dbReference>
<reference evidence="10 11" key="1">
    <citation type="submission" date="2021-05" db="EMBL/GenBank/DDBJ databases">
        <title>Staphylococcus fleurettii isolated from lake water in First Nation community in Manitoba, Canada.</title>
        <authorList>
            <person name="Bashar S."/>
            <person name="Murdock A."/>
            <person name="Patidar R."/>
            <person name="Golding G."/>
            <person name="Farenhorst A."/>
            <person name="Kumar A."/>
        </authorList>
    </citation>
    <scope>NUCLEOTIDE SEQUENCE [LARGE SCALE GENOMIC DNA]</scope>
    <source>
        <strain evidence="10 11">SF002</strain>
    </source>
</reference>
<name>A0ABS5MPC6_9STAP</name>
<dbReference type="InterPro" id="IPR050539">
    <property type="entry name" value="ThrE_Dicarb/AminoAcid_Exp"/>
</dbReference>
<comment type="similarity">
    <text evidence="7">Belongs to the ThrE exporter (TC 2.A.79) family.</text>
</comment>
<gene>
    <name evidence="10" type="ORF">JJQ58_06450</name>
</gene>
<evidence type="ECO:0000259" key="9">
    <source>
        <dbReference type="Pfam" id="PF12821"/>
    </source>
</evidence>
<evidence type="ECO:0000256" key="6">
    <source>
        <dbReference type="ARBA" id="ARBA00023136"/>
    </source>
</evidence>
<feature type="transmembrane region" description="Helical" evidence="8">
    <location>
        <begin position="6"/>
        <end position="23"/>
    </location>
</feature>
<keyword evidence="5 8" id="KW-1133">Transmembrane helix</keyword>
<evidence type="ECO:0000313" key="10">
    <source>
        <dbReference type="EMBL" id="MBS3697102.1"/>
    </source>
</evidence>
<comment type="subcellular location">
    <subcellularLocation>
        <location evidence="1">Cell membrane</location>
        <topology evidence="1">Multi-pass membrane protein</topology>
    </subcellularLocation>
</comment>
<feature type="transmembrane region" description="Helical" evidence="8">
    <location>
        <begin position="113"/>
        <end position="141"/>
    </location>
</feature>
<evidence type="ECO:0000256" key="2">
    <source>
        <dbReference type="ARBA" id="ARBA00022475"/>
    </source>
</evidence>
<accession>A0ABS5MPC6</accession>
<feature type="transmembrane region" description="Helical" evidence="8">
    <location>
        <begin position="80"/>
        <end position="101"/>
    </location>
</feature>